<gene>
    <name evidence="2" type="ORF">BJ508DRAFT_323506</name>
</gene>
<proteinExistence type="predicted"/>
<evidence type="ECO:0000313" key="2">
    <source>
        <dbReference type="EMBL" id="RPA84598.1"/>
    </source>
</evidence>
<dbReference type="AlphaFoldDB" id="A0A3N4IIQ9"/>
<reference evidence="2 3" key="1">
    <citation type="journal article" date="2018" name="Nat. Ecol. Evol.">
        <title>Pezizomycetes genomes reveal the molecular basis of ectomycorrhizal truffle lifestyle.</title>
        <authorList>
            <person name="Murat C."/>
            <person name="Payen T."/>
            <person name="Noel B."/>
            <person name="Kuo A."/>
            <person name="Morin E."/>
            <person name="Chen J."/>
            <person name="Kohler A."/>
            <person name="Krizsan K."/>
            <person name="Balestrini R."/>
            <person name="Da Silva C."/>
            <person name="Montanini B."/>
            <person name="Hainaut M."/>
            <person name="Levati E."/>
            <person name="Barry K.W."/>
            <person name="Belfiori B."/>
            <person name="Cichocki N."/>
            <person name="Clum A."/>
            <person name="Dockter R.B."/>
            <person name="Fauchery L."/>
            <person name="Guy J."/>
            <person name="Iotti M."/>
            <person name="Le Tacon F."/>
            <person name="Lindquist E.A."/>
            <person name="Lipzen A."/>
            <person name="Malagnac F."/>
            <person name="Mello A."/>
            <person name="Molinier V."/>
            <person name="Miyauchi S."/>
            <person name="Poulain J."/>
            <person name="Riccioni C."/>
            <person name="Rubini A."/>
            <person name="Sitrit Y."/>
            <person name="Splivallo R."/>
            <person name="Traeger S."/>
            <person name="Wang M."/>
            <person name="Zifcakova L."/>
            <person name="Wipf D."/>
            <person name="Zambonelli A."/>
            <person name="Paolocci F."/>
            <person name="Nowrousian M."/>
            <person name="Ottonello S."/>
            <person name="Baldrian P."/>
            <person name="Spatafora J.W."/>
            <person name="Henrissat B."/>
            <person name="Nagy L.G."/>
            <person name="Aury J.M."/>
            <person name="Wincker P."/>
            <person name="Grigoriev I.V."/>
            <person name="Bonfante P."/>
            <person name="Martin F.M."/>
        </authorList>
    </citation>
    <scope>NUCLEOTIDE SEQUENCE [LARGE SCALE GENOMIC DNA]</scope>
    <source>
        <strain evidence="2 3">RN42</strain>
    </source>
</reference>
<sequence length="184" mass="20801">MAAGIEVTVDPPRVSPEQKSEDLKQACEEIKHDLDSAVEDCSRKAEGEIDTCRKKEWLSAENEANTTISIFQQWYTPVKESADAICNLGGDCIEQVLLEKVEALREVAEKAATWKEHDTPQLLLALVYEGKGLIETISHQYSPIHFRKILEKWQEKKEMEEKSQKKRLPSFLGWMKGTGGKPTG</sequence>
<accession>A0A3N4IIQ9</accession>
<organism evidence="2 3">
    <name type="scientific">Ascobolus immersus RN42</name>
    <dbReference type="NCBI Taxonomy" id="1160509"/>
    <lineage>
        <taxon>Eukaryota</taxon>
        <taxon>Fungi</taxon>
        <taxon>Dikarya</taxon>
        <taxon>Ascomycota</taxon>
        <taxon>Pezizomycotina</taxon>
        <taxon>Pezizomycetes</taxon>
        <taxon>Pezizales</taxon>
        <taxon>Ascobolaceae</taxon>
        <taxon>Ascobolus</taxon>
    </lineage>
</organism>
<evidence type="ECO:0000313" key="3">
    <source>
        <dbReference type="Proteomes" id="UP000275078"/>
    </source>
</evidence>
<feature type="region of interest" description="Disordered" evidence="1">
    <location>
        <begin position="1"/>
        <end position="22"/>
    </location>
</feature>
<name>A0A3N4IIQ9_ASCIM</name>
<evidence type="ECO:0000256" key="1">
    <source>
        <dbReference type="SAM" id="MobiDB-lite"/>
    </source>
</evidence>
<protein>
    <submittedName>
        <fullName evidence="2">Uncharacterized protein</fullName>
    </submittedName>
</protein>
<keyword evidence="3" id="KW-1185">Reference proteome</keyword>
<feature type="region of interest" description="Disordered" evidence="1">
    <location>
        <begin position="160"/>
        <end position="184"/>
    </location>
</feature>
<dbReference type="EMBL" id="ML119658">
    <property type="protein sequence ID" value="RPA84598.1"/>
    <property type="molecule type" value="Genomic_DNA"/>
</dbReference>
<dbReference type="Proteomes" id="UP000275078">
    <property type="component" value="Unassembled WGS sequence"/>
</dbReference>